<evidence type="ECO:0000256" key="2">
    <source>
        <dbReference type="ARBA" id="ARBA00022679"/>
    </source>
</evidence>
<proteinExistence type="inferred from homology"/>
<dbReference type="InterPro" id="IPR002139">
    <property type="entry name" value="Ribo/fructo_kinase"/>
</dbReference>
<comment type="similarity">
    <text evidence="1 4">Belongs to the carbohydrate kinase PfkB family.</text>
</comment>
<organism evidence="6 7">
    <name type="scientific">Actinomadura alba</name>
    <dbReference type="NCBI Taxonomy" id="406431"/>
    <lineage>
        <taxon>Bacteria</taxon>
        <taxon>Bacillati</taxon>
        <taxon>Actinomycetota</taxon>
        <taxon>Actinomycetes</taxon>
        <taxon>Streptosporangiales</taxon>
        <taxon>Thermomonosporaceae</taxon>
        <taxon>Actinomadura</taxon>
    </lineage>
</organism>
<dbReference type="GO" id="GO:0016301">
    <property type="term" value="F:kinase activity"/>
    <property type="evidence" value="ECO:0007669"/>
    <property type="project" value="UniProtKB-KW"/>
</dbReference>
<name>A0ABR7LWG5_9ACTN</name>
<evidence type="ECO:0000313" key="7">
    <source>
        <dbReference type="Proteomes" id="UP000805614"/>
    </source>
</evidence>
<sequence length="305" mass="30867">MNGRGLLVVGDVVTDVLVLHDARAGVETDVPADIEVRPGGSGANTAAWAASLGADVRMLARVGVDSAAWHHAHLADAGVRPVLRPDAERPTATIVVMVDPTGERTMLTDRGAGGFLGPDDWDDDLLDGVAHVHVSGYTLFTRSGAELARLVMARAHGRGITISVDPASTGFLAEFGVHRFVAATAEADVLLPNRDEALLLAGVADEVAAAAYLGGRYGLAVVKLGADGALVAGGAGDPDPVPAVPAPVLDSTGAGDAFAGGFLAARLRGAADRDAVAAGCRAGARAVSRIGGRPALDGDVRAPRH</sequence>
<gene>
    <name evidence="6" type="ORF">HKK74_26050</name>
</gene>
<evidence type="ECO:0000256" key="1">
    <source>
        <dbReference type="ARBA" id="ARBA00010688"/>
    </source>
</evidence>
<reference evidence="6 7" key="1">
    <citation type="submission" date="2020-06" db="EMBL/GenBank/DDBJ databases">
        <title>Actinomadura xiongansis sp. nov., isolated from soil of Baiyangdian.</title>
        <authorList>
            <person name="Zhang X."/>
        </authorList>
    </citation>
    <scope>NUCLEOTIDE SEQUENCE [LARGE SCALE GENOMIC DNA]</scope>
    <source>
        <strain evidence="6 7">HBUM206468</strain>
    </source>
</reference>
<dbReference type="InterPro" id="IPR011611">
    <property type="entry name" value="PfkB_dom"/>
</dbReference>
<dbReference type="InterPro" id="IPR052700">
    <property type="entry name" value="Carb_kinase_PfkB-like"/>
</dbReference>
<keyword evidence="2 4" id="KW-0808">Transferase</keyword>
<dbReference type="PROSITE" id="PS00584">
    <property type="entry name" value="PFKB_KINASES_2"/>
    <property type="match status" value="1"/>
</dbReference>
<dbReference type="InterPro" id="IPR002173">
    <property type="entry name" value="Carboh/pur_kinase_PfkB_CS"/>
</dbReference>
<dbReference type="Proteomes" id="UP000805614">
    <property type="component" value="Unassembled WGS sequence"/>
</dbReference>
<feature type="domain" description="Carbohydrate kinase PfkB" evidence="5">
    <location>
        <begin position="6"/>
        <end position="294"/>
    </location>
</feature>
<dbReference type="SUPFAM" id="SSF53613">
    <property type="entry name" value="Ribokinase-like"/>
    <property type="match status" value="1"/>
</dbReference>
<dbReference type="Gene3D" id="3.40.1190.20">
    <property type="match status" value="1"/>
</dbReference>
<dbReference type="PANTHER" id="PTHR43320">
    <property type="entry name" value="SUGAR KINASE"/>
    <property type="match status" value="1"/>
</dbReference>
<protein>
    <submittedName>
        <fullName evidence="6">Sugar kinase</fullName>
    </submittedName>
</protein>
<evidence type="ECO:0000256" key="3">
    <source>
        <dbReference type="ARBA" id="ARBA00022777"/>
    </source>
</evidence>
<keyword evidence="7" id="KW-1185">Reference proteome</keyword>
<dbReference type="PRINTS" id="PR00990">
    <property type="entry name" value="RIBOKINASE"/>
</dbReference>
<evidence type="ECO:0000259" key="5">
    <source>
        <dbReference type="Pfam" id="PF00294"/>
    </source>
</evidence>
<evidence type="ECO:0000256" key="4">
    <source>
        <dbReference type="RuleBase" id="RU003704"/>
    </source>
</evidence>
<keyword evidence="3 4" id="KW-0418">Kinase</keyword>
<dbReference type="Pfam" id="PF00294">
    <property type="entry name" value="PfkB"/>
    <property type="match status" value="1"/>
</dbReference>
<dbReference type="PANTHER" id="PTHR43320:SF3">
    <property type="entry name" value="CARBOHYDRATE KINASE PFKB DOMAIN-CONTAINING PROTEIN"/>
    <property type="match status" value="1"/>
</dbReference>
<accession>A0ABR7LWG5</accession>
<dbReference type="EMBL" id="JABVEC010000022">
    <property type="protein sequence ID" value="MBC6468929.1"/>
    <property type="molecule type" value="Genomic_DNA"/>
</dbReference>
<comment type="caution">
    <text evidence="6">The sequence shown here is derived from an EMBL/GenBank/DDBJ whole genome shotgun (WGS) entry which is preliminary data.</text>
</comment>
<evidence type="ECO:0000313" key="6">
    <source>
        <dbReference type="EMBL" id="MBC6468929.1"/>
    </source>
</evidence>
<dbReference type="InterPro" id="IPR029056">
    <property type="entry name" value="Ribokinase-like"/>
</dbReference>